<keyword evidence="2" id="KW-0732">Signal</keyword>
<evidence type="ECO:0000313" key="3">
    <source>
        <dbReference type="EMBL" id="KLU02720.1"/>
    </source>
</evidence>
<evidence type="ECO:0000313" key="4">
    <source>
        <dbReference type="Proteomes" id="UP000036367"/>
    </source>
</evidence>
<dbReference type="OrthoDB" id="233364at2"/>
<dbReference type="InterPro" id="IPR011487">
    <property type="entry name" value="DUF1598"/>
</dbReference>
<keyword evidence="3" id="KW-0812">Transmembrane</keyword>
<feature type="chain" id="PRO_5005247886" evidence="2">
    <location>
        <begin position="28"/>
        <end position="542"/>
    </location>
</feature>
<organism evidence="3 4">
    <name type="scientific">Rhodopirellula islandica</name>
    <dbReference type="NCBI Taxonomy" id="595434"/>
    <lineage>
        <taxon>Bacteria</taxon>
        <taxon>Pseudomonadati</taxon>
        <taxon>Planctomycetota</taxon>
        <taxon>Planctomycetia</taxon>
        <taxon>Pirellulales</taxon>
        <taxon>Pirellulaceae</taxon>
        <taxon>Rhodopirellula</taxon>
    </lineage>
</organism>
<name>A0A0J1B7B9_RHOIS</name>
<dbReference type="EMBL" id="LECT01000044">
    <property type="protein sequence ID" value="KLU02720.1"/>
    <property type="molecule type" value="Genomic_DNA"/>
</dbReference>
<sequence>MSAWKKLLASVLLLAWIAFIGSPSSLAQDNSGPLVPGGFGPDVALPSGANPDPGAAGGQSLADFSQLMQLIQTTIEPESWEALGGVGTMAPYPAGIVVAPDGLLREVENNAKPDPQSAQWKKHATALMLDAANFRDDVSTLVPEHWTSPAKIRCVSVRRWMQALAAENLNSSSAPERNSNNDALGHAGGLSKISLVLLTDDDIVLAGTVGGFEQVNGWQVDRRSGLPPMNLTSLAVGLSAALHQQPFGCTIDPTPAGLKKATALGRSIVSGDVPMGLAAESLAEALGRQDIHVFGTSADHEIAWLLIEADRHMKRLALGEEDMPDGVRNYLQTIQATAGNSPPADLLLRLWFTGQALEVQHERADSAHLWQLSGTPLQLSGENELALLTGRRGNVVLDPSTEAFVDHFNQQWPTIRTRYPLYGALESVYQATALGQLWAQSSQRNSTTVSPQNDHATLQRALLHFASRRSSQLATPTQVDSIAVLHRYRHRNKMHQLILASGGVSVEPSDLLPTQMLPRPSLANYGELVDARPSDRWWWNAE</sequence>
<evidence type="ECO:0000256" key="2">
    <source>
        <dbReference type="SAM" id="SignalP"/>
    </source>
</evidence>
<dbReference type="Proteomes" id="UP000036367">
    <property type="component" value="Unassembled WGS sequence"/>
</dbReference>
<dbReference type="PATRIC" id="fig|595434.4.peg.5492"/>
<dbReference type="Pfam" id="PF07643">
    <property type="entry name" value="DUF1598"/>
    <property type="match status" value="1"/>
</dbReference>
<protein>
    <submittedName>
        <fullName evidence="3">Transmembrane protein</fullName>
    </submittedName>
</protein>
<evidence type="ECO:0000256" key="1">
    <source>
        <dbReference type="SAM" id="MobiDB-lite"/>
    </source>
</evidence>
<dbReference type="RefSeq" id="WP_047816667.1">
    <property type="nucleotide sequence ID" value="NZ_LECT01000044.1"/>
</dbReference>
<keyword evidence="3" id="KW-0472">Membrane</keyword>
<feature type="region of interest" description="Disordered" evidence="1">
    <location>
        <begin position="37"/>
        <end position="58"/>
    </location>
</feature>
<reference evidence="3" key="1">
    <citation type="submission" date="2015-05" db="EMBL/GenBank/DDBJ databases">
        <title>Permanent draft genome of Rhodopirellula islandicus K833.</title>
        <authorList>
            <person name="Kizina J."/>
            <person name="Richter M."/>
            <person name="Glockner F.O."/>
            <person name="Harder J."/>
        </authorList>
    </citation>
    <scope>NUCLEOTIDE SEQUENCE [LARGE SCALE GENOMIC DNA]</scope>
    <source>
        <strain evidence="3">K833</strain>
    </source>
</reference>
<feature type="signal peptide" evidence="2">
    <location>
        <begin position="1"/>
        <end position="27"/>
    </location>
</feature>
<dbReference type="AlphaFoldDB" id="A0A0J1B7B9"/>
<dbReference type="STRING" id="595434.RISK_005786"/>
<accession>A0A0J1B7B9</accession>
<keyword evidence="4" id="KW-1185">Reference proteome</keyword>
<comment type="caution">
    <text evidence="3">The sequence shown here is derived from an EMBL/GenBank/DDBJ whole genome shotgun (WGS) entry which is preliminary data.</text>
</comment>
<gene>
    <name evidence="3" type="ORF">RISK_005786</name>
</gene>
<proteinExistence type="predicted"/>